<name>A0ABW4S6U0_9RHOB</name>
<evidence type="ECO:0000313" key="3">
    <source>
        <dbReference type="EMBL" id="MFD1913291.1"/>
    </source>
</evidence>
<dbReference type="EMBL" id="JBHUGH010000010">
    <property type="protein sequence ID" value="MFD1913291.1"/>
    <property type="molecule type" value="Genomic_DNA"/>
</dbReference>
<evidence type="ECO:0000256" key="1">
    <source>
        <dbReference type="SAM" id="MobiDB-lite"/>
    </source>
</evidence>
<dbReference type="Gene3D" id="3.20.20.450">
    <property type="entry name" value="EAL domain"/>
    <property type="match status" value="1"/>
</dbReference>
<protein>
    <submittedName>
        <fullName evidence="3">EAL domain-containing protein</fullName>
    </submittedName>
</protein>
<dbReference type="Pfam" id="PF00563">
    <property type="entry name" value="EAL"/>
    <property type="match status" value="1"/>
</dbReference>
<dbReference type="InterPro" id="IPR035919">
    <property type="entry name" value="EAL_sf"/>
</dbReference>
<dbReference type="SUPFAM" id="SSF141868">
    <property type="entry name" value="EAL domain-like"/>
    <property type="match status" value="1"/>
</dbReference>
<feature type="region of interest" description="Disordered" evidence="1">
    <location>
        <begin position="255"/>
        <end position="278"/>
    </location>
</feature>
<dbReference type="PANTHER" id="PTHR33121">
    <property type="entry name" value="CYCLIC DI-GMP PHOSPHODIESTERASE PDEF"/>
    <property type="match status" value="1"/>
</dbReference>
<organism evidence="3 4">
    <name type="scientific">Halodurantibacterium flavum</name>
    <dbReference type="NCBI Taxonomy" id="1382802"/>
    <lineage>
        <taxon>Bacteria</taxon>
        <taxon>Pseudomonadati</taxon>
        <taxon>Pseudomonadota</taxon>
        <taxon>Alphaproteobacteria</taxon>
        <taxon>Rhodobacterales</taxon>
        <taxon>Paracoccaceae</taxon>
        <taxon>Halodurantibacterium</taxon>
    </lineage>
</organism>
<feature type="domain" description="EAL" evidence="2">
    <location>
        <begin position="25"/>
        <end position="275"/>
    </location>
</feature>
<evidence type="ECO:0000313" key="4">
    <source>
        <dbReference type="Proteomes" id="UP001597353"/>
    </source>
</evidence>
<dbReference type="InterPro" id="IPR050706">
    <property type="entry name" value="Cyclic-di-GMP_PDE-like"/>
</dbReference>
<dbReference type="RefSeq" id="WP_390262925.1">
    <property type="nucleotide sequence ID" value="NZ_JBHUGH010000010.1"/>
</dbReference>
<dbReference type="PROSITE" id="PS50883">
    <property type="entry name" value="EAL"/>
    <property type="match status" value="1"/>
</dbReference>
<comment type="caution">
    <text evidence="3">The sequence shown here is derived from an EMBL/GenBank/DDBJ whole genome shotgun (WGS) entry which is preliminary data.</text>
</comment>
<proteinExistence type="predicted"/>
<dbReference type="SMART" id="SM00052">
    <property type="entry name" value="EAL"/>
    <property type="match status" value="1"/>
</dbReference>
<reference evidence="4" key="1">
    <citation type="journal article" date="2019" name="Int. J. Syst. Evol. Microbiol.">
        <title>The Global Catalogue of Microorganisms (GCM) 10K type strain sequencing project: providing services to taxonomists for standard genome sequencing and annotation.</title>
        <authorList>
            <consortium name="The Broad Institute Genomics Platform"/>
            <consortium name="The Broad Institute Genome Sequencing Center for Infectious Disease"/>
            <person name="Wu L."/>
            <person name="Ma J."/>
        </authorList>
    </citation>
    <scope>NUCLEOTIDE SEQUENCE [LARGE SCALE GENOMIC DNA]</scope>
    <source>
        <strain evidence="4">CGMCC 4.7242</strain>
    </source>
</reference>
<dbReference type="InterPro" id="IPR001633">
    <property type="entry name" value="EAL_dom"/>
</dbReference>
<gene>
    <name evidence="3" type="ORF">ACFSGJ_13820</name>
</gene>
<keyword evidence="4" id="KW-1185">Reference proteome</keyword>
<dbReference type="Proteomes" id="UP001597353">
    <property type="component" value="Unassembled WGS sequence"/>
</dbReference>
<evidence type="ECO:0000259" key="2">
    <source>
        <dbReference type="PROSITE" id="PS50883"/>
    </source>
</evidence>
<accession>A0ABW4S6U0</accession>
<sequence length="278" mass="29213">MTGLPPPPNDSPAADALDHAAALQRREAPAFARAALAEGRVELVLHPIHDARDLARIAFHEARPRLRDAGGRVIPPSDLAAARAETDLGAAIDCATLGLALAALGGRENLRLLLPLSPATLCSFEWRMTLEAGLRLDPSLADRLILGVDATAFAALPVVVSAFLDPLRGRGASLALCGFGAAPFTPRPFATQDFDFIQLDPRVVQGLADDARRRNIVAMLLSLARHSEAFVIASGVERAEDAAWLGAAGIDGIQGPAIPRPGADTTTIAEPPLRHRGT</sequence>
<dbReference type="PANTHER" id="PTHR33121:SF79">
    <property type="entry name" value="CYCLIC DI-GMP PHOSPHODIESTERASE PDED-RELATED"/>
    <property type="match status" value="1"/>
</dbReference>
<dbReference type="CDD" id="cd01948">
    <property type="entry name" value="EAL"/>
    <property type="match status" value="1"/>
</dbReference>